<evidence type="ECO:0000313" key="6">
    <source>
        <dbReference type="Proteomes" id="UP000266273"/>
    </source>
</evidence>
<dbReference type="SUPFAM" id="SSF56235">
    <property type="entry name" value="N-terminal nucleophile aminohydrolases (Ntn hydrolases)"/>
    <property type="match status" value="1"/>
</dbReference>
<evidence type="ECO:0000256" key="1">
    <source>
        <dbReference type="ARBA" id="ARBA00009381"/>
    </source>
</evidence>
<dbReference type="Gene3D" id="3.60.20.40">
    <property type="match status" value="1"/>
</dbReference>
<evidence type="ECO:0000256" key="2">
    <source>
        <dbReference type="ARBA" id="ARBA00022679"/>
    </source>
</evidence>
<evidence type="ECO:0000256" key="3">
    <source>
        <dbReference type="ARBA" id="ARBA00022801"/>
    </source>
</evidence>
<dbReference type="AlphaFoldDB" id="A0A397Q4K3"/>
<organism evidence="5 6">
    <name type="scientific">Dichotomicrobium thermohalophilum</name>
    <dbReference type="NCBI Taxonomy" id="933063"/>
    <lineage>
        <taxon>Bacteria</taxon>
        <taxon>Pseudomonadati</taxon>
        <taxon>Pseudomonadota</taxon>
        <taxon>Alphaproteobacteria</taxon>
        <taxon>Hyphomicrobiales</taxon>
        <taxon>Hyphomicrobiaceae</taxon>
        <taxon>Dichotomicrobium</taxon>
    </lineage>
</organism>
<evidence type="ECO:0000256" key="4">
    <source>
        <dbReference type="ARBA" id="ARBA00023145"/>
    </source>
</evidence>
<gene>
    <name evidence="5" type="ORF">BXY53_0400</name>
</gene>
<proteinExistence type="inferred from homology"/>
<dbReference type="InterPro" id="IPR043137">
    <property type="entry name" value="GGT_ssub_C"/>
</dbReference>
<dbReference type="RefSeq" id="WP_119060256.1">
    <property type="nucleotide sequence ID" value="NZ_QXDF01000001.1"/>
</dbReference>
<dbReference type="Pfam" id="PF01019">
    <property type="entry name" value="G_glu_transpept"/>
    <property type="match status" value="1"/>
</dbReference>
<name>A0A397Q4K3_9HYPH</name>
<dbReference type="InterPro" id="IPR029055">
    <property type="entry name" value="Ntn_hydrolases_N"/>
</dbReference>
<keyword evidence="2 5" id="KW-0808">Transferase</keyword>
<dbReference type="InterPro" id="IPR051792">
    <property type="entry name" value="GGT_bact"/>
</dbReference>
<dbReference type="GO" id="GO:0016787">
    <property type="term" value="F:hydrolase activity"/>
    <property type="evidence" value="ECO:0007669"/>
    <property type="project" value="UniProtKB-KW"/>
</dbReference>
<keyword evidence="3" id="KW-0378">Hydrolase</keyword>
<dbReference type="PANTHER" id="PTHR43199">
    <property type="entry name" value="GLUTATHIONE HYDROLASE"/>
    <property type="match status" value="1"/>
</dbReference>
<dbReference type="OrthoDB" id="9781342at2"/>
<keyword evidence="4" id="KW-0865">Zymogen</keyword>
<dbReference type="PRINTS" id="PR01210">
    <property type="entry name" value="GGTRANSPTASE"/>
</dbReference>
<keyword evidence="6" id="KW-1185">Reference proteome</keyword>
<protein>
    <submittedName>
        <fullName evidence="5">Gamma-glutamyltransferase</fullName>
    </submittedName>
</protein>
<accession>A0A397Q4K3</accession>
<reference evidence="5 6" key="1">
    <citation type="submission" date="2018-08" db="EMBL/GenBank/DDBJ databases">
        <title>Genomic Encyclopedia of Archaeal and Bacterial Type Strains, Phase II (KMG-II): from individual species to whole genera.</title>
        <authorList>
            <person name="Goeker M."/>
        </authorList>
    </citation>
    <scope>NUCLEOTIDE SEQUENCE [LARGE SCALE GENOMIC DNA]</scope>
    <source>
        <strain evidence="5 6">DSM 5002</strain>
    </source>
</reference>
<dbReference type="PANTHER" id="PTHR43199:SF1">
    <property type="entry name" value="GLUTATHIONE HYDROLASE PROENZYME"/>
    <property type="match status" value="1"/>
</dbReference>
<comment type="similarity">
    <text evidence="1">Belongs to the gamma-glutamyltransferase family.</text>
</comment>
<dbReference type="GO" id="GO:0016740">
    <property type="term" value="F:transferase activity"/>
    <property type="evidence" value="ECO:0007669"/>
    <property type="project" value="UniProtKB-KW"/>
</dbReference>
<sequence>MVKGVAAAGHVVTARAATDVLAEGGNAFDAACAAMLTACVCEPVLASPGGGGFLMAQTADGEATLYDFFAQTPKHKRPQEDVEFKAIQADFGPATQEFHIGAGASATPGFVPGLFAVHGDLGRLPMSKVAAPAIQAAREGVKTEPIHAYIYTVVAPIIWATQPSRELFAPKGALPETGDVHANPDLAATYEALAAEGADYFVNGKAGQAIIAQAKEHGGHLTIDDLRGYEVARRKPLTWTHREHRLSLNAAPAASGPLIALALAFAENEAPRPDPVTIARIMERVNAARPDLLDKLTEDVAPEAIAAEIAKLAGLKPAHRGTTHISIIDGDGNAASVSISNGEGNGHIVDGCGFMLNNMLGEEDLHPDGFHAWTPDTRLSSMMAPTIITAPDGGLTALGTGGSNRIRSAIFQVALNLIDRRMAIDEAVAAPRLHVEKCGKVSFEDLFDPVDRDALLDAFPEAHPWPERNLFFGGVHAAARQADGVLQGAGDPRRGGVSLTA</sequence>
<evidence type="ECO:0000313" key="5">
    <source>
        <dbReference type="EMBL" id="RIA55339.1"/>
    </source>
</evidence>
<comment type="caution">
    <text evidence="5">The sequence shown here is derived from an EMBL/GenBank/DDBJ whole genome shotgun (WGS) entry which is preliminary data.</text>
</comment>
<dbReference type="Proteomes" id="UP000266273">
    <property type="component" value="Unassembled WGS sequence"/>
</dbReference>
<dbReference type="EMBL" id="QXDF01000001">
    <property type="protein sequence ID" value="RIA55339.1"/>
    <property type="molecule type" value="Genomic_DNA"/>
</dbReference>